<dbReference type="InterPro" id="IPR017850">
    <property type="entry name" value="Alkaline_phosphatase_core_sf"/>
</dbReference>
<dbReference type="PANTHER" id="PTHR43108:SF8">
    <property type="entry name" value="SD21168P"/>
    <property type="match status" value="1"/>
</dbReference>
<evidence type="ECO:0000256" key="5">
    <source>
        <dbReference type="PIRNR" id="PIRNR000972"/>
    </source>
</evidence>
<dbReference type="GO" id="GO:0005539">
    <property type="term" value="F:glycosaminoglycan binding"/>
    <property type="evidence" value="ECO:0007669"/>
    <property type="project" value="TreeGrafter"/>
</dbReference>
<keyword evidence="10" id="KW-1185">Reference proteome</keyword>
<dbReference type="InterPro" id="IPR024607">
    <property type="entry name" value="Sulfatase_CS"/>
</dbReference>
<dbReference type="SUPFAM" id="SSF53649">
    <property type="entry name" value="Alkaline phosphatase-like"/>
    <property type="match status" value="1"/>
</dbReference>
<dbReference type="CDD" id="cd16147">
    <property type="entry name" value="G6S"/>
    <property type="match status" value="1"/>
</dbReference>
<comment type="caution">
    <text evidence="9">The sequence shown here is derived from an EMBL/GenBank/DDBJ whole genome shotgun (WGS) entry which is preliminary data.</text>
</comment>
<keyword evidence="3 5" id="KW-0378">Hydrolase</keyword>
<accession>A0A1Y2E2I8</accession>
<dbReference type="STRING" id="1141098.A0A1Y2E2I8"/>
<evidence type="ECO:0000256" key="7">
    <source>
        <dbReference type="SAM" id="SignalP"/>
    </source>
</evidence>
<dbReference type="PROSITE" id="PS00523">
    <property type="entry name" value="SULFATASE_1"/>
    <property type="match status" value="1"/>
</dbReference>
<dbReference type="OrthoDB" id="96314at2759"/>
<dbReference type="PIRSF" id="PIRSF000972">
    <property type="entry name" value="Arylsulf_plant"/>
    <property type="match status" value="1"/>
</dbReference>
<dbReference type="GeneID" id="63778893"/>
<dbReference type="EC" id="3.1.6.1" evidence="5"/>
<evidence type="ECO:0000256" key="2">
    <source>
        <dbReference type="ARBA" id="ARBA00022729"/>
    </source>
</evidence>
<dbReference type="PANTHER" id="PTHR43108">
    <property type="entry name" value="N-ACETYLGLUCOSAMINE-6-SULFATASE FAMILY MEMBER"/>
    <property type="match status" value="1"/>
</dbReference>
<evidence type="ECO:0000256" key="6">
    <source>
        <dbReference type="PIRSR" id="PIRSR000972-50"/>
    </source>
</evidence>
<dbReference type="EMBL" id="MCFJ01000005">
    <property type="protein sequence ID" value="ORY65763.1"/>
    <property type="molecule type" value="Genomic_DNA"/>
</dbReference>
<dbReference type="AlphaFoldDB" id="A0A1Y2E2I8"/>
<organism evidence="9 10">
    <name type="scientific">Pseudomassariella vexata</name>
    <dbReference type="NCBI Taxonomy" id="1141098"/>
    <lineage>
        <taxon>Eukaryota</taxon>
        <taxon>Fungi</taxon>
        <taxon>Dikarya</taxon>
        <taxon>Ascomycota</taxon>
        <taxon>Pezizomycotina</taxon>
        <taxon>Sordariomycetes</taxon>
        <taxon>Xylariomycetidae</taxon>
        <taxon>Amphisphaeriales</taxon>
        <taxon>Pseudomassariaceae</taxon>
        <taxon>Pseudomassariella</taxon>
    </lineage>
</organism>
<dbReference type="GO" id="GO:0008449">
    <property type="term" value="F:N-acetylglucosamine-6-sulfatase activity"/>
    <property type="evidence" value="ECO:0007669"/>
    <property type="project" value="TreeGrafter"/>
</dbReference>
<dbReference type="Proteomes" id="UP000193689">
    <property type="component" value="Unassembled WGS sequence"/>
</dbReference>
<evidence type="ECO:0000313" key="10">
    <source>
        <dbReference type="Proteomes" id="UP000193689"/>
    </source>
</evidence>
<dbReference type="InterPro" id="IPR000917">
    <property type="entry name" value="Sulfatase_N"/>
</dbReference>
<gene>
    <name evidence="9" type="ORF">BCR38DRAFT_464867</name>
</gene>
<dbReference type="InterPro" id="IPR012083">
    <property type="entry name" value="Arylsulfatase"/>
</dbReference>
<name>A0A1Y2E2I8_9PEZI</name>
<dbReference type="FunFam" id="3.40.720.10:FF:000051">
    <property type="entry name" value="Arylsulfatase"/>
    <property type="match status" value="1"/>
</dbReference>
<feature type="domain" description="Sulfatase N-terminal" evidence="8">
    <location>
        <begin position="44"/>
        <end position="379"/>
    </location>
</feature>
<evidence type="ECO:0000259" key="8">
    <source>
        <dbReference type="Pfam" id="PF00884"/>
    </source>
</evidence>
<keyword evidence="4" id="KW-0325">Glycoprotein</keyword>
<feature type="signal peptide" evidence="7">
    <location>
        <begin position="1"/>
        <end position="19"/>
    </location>
</feature>
<comment type="catalytic activity">
    <reaction evidence="5">
        <text>an aryl sulfate + H2O = a phenol + sulfate + H(+)</text>
        <dbReference type="Rhea" id="RHEA:17261"/>
        <dbReference type="ChEBI" id="CHEBI:15377"/>
        <dbReference type="ChEBI" id="CHEBI:15378"/>
        <dbReference type="ChEBI" id="CHEBI:16189"/>
        <dbReference type="ChEBI" id="CHEBI:33853"/>
        <dbReference type="ChEBI" id="CHEBI:140317"/>
        <dbReference type="EC" id="3.1.6.1"/>
    </reaction>
</comment>
<evidence type="ECO:0000256" key="3">
    <source>
        <dbReference type="ARBA" id="ARBA00022801"/>
    </source>
</evidence>
<dbReference type="Pfam" id="PF00884">
    <property type="entry name" value="Sulfatase"/>
    <property type="match status" value="1"/>
</dbReference>
<feature type="modified residue" description="3-oxoalanine (Cys)" evidence="6">
    <location>
        <position position="88"/>
    </location>
</feature>
<keyword evidence="2 7" id="KW-0732">Signal</keyword>
<evidence type="ECO:0000256" key="1">
    <source>
        <dbReference type="ARBA" id="ARBA00008779"/>
    </source>
</evidence>
<comment type="PTM">
    <text evidence="6">The conversion to 3-oxoalanine (also known as C-formylglycine, FGly), of a serine or cysteine residue in prokaryotes and of a cysteine residue in eukaryotes, is critical for catalytic activity.</text>
</comment>
<feature type="chain" id="PRO_5013096075" description="Arylsulfatase" evidence="7">
    <location>
        <begin position="20"/>
        <end position="586"/>
    </location>
</feature>
<protein>
    <recommendedName>
        <fullName evidence="5">Arylsulfatase</fullName>
        <shortName evidence="5">AS</shortName>
        <ecNumber evidence="5">3.1.6.1</ecNumber>
    </recommendedName>
    <alternativeName>
        <fullName evidence="5">Aryl-sulfate sulphohydrolase</fullName>
    </alternativeName>
</protein>
<comment type="similarity">
    <text evidence="1 5">Belongs to the sulfatase family.</text>
</comment>
<evidence type="ECO:0000256" key="4">
    <source>
        <dbReference type="ARBA" id="ARBA00023180"/>
    </source>
</evidence>
<dbReference type="Gene3D" id="3.40.720.10">
    <property type="entry name" value="Alkaline Phosphatase, subunit A"/>
    <property type="match status" value="1"/>
</dbReference>
<evidence type="ECO:0000313" key="9">
    <source>
        <dbReference type="EMBL" id="ORY65763.1"/>
    </source>
</evidence>
<dbReference type="GO" id="GO:0004065">
    <property type="term" value="F:arylsulfatase activity"/>
    <property type="evidence" value="ECO:0007669"/>
    <property type="project" value="UniProtKB-UniRule"/>
</dbReference>
<reference evidence="9 10" key="1">
    <citation type="submission" date="2016-07" db="EMBL/GenBank/DDBJ databases">
        <title>Pervasive Adenine N6-methylation of Active Genes in Fungi.</title>
        <authorList>
            <consortium name="DOE Joint Genome Institute"/>
            <person name="Mondo S.J."/>
            <person name="Dannebaum R.O."/>
            <person name="Kuo R.C."/>
            <person name="Labutti K."/>
            <person name="Haridas S."/>
            <person name="Kuo A."/>
            <person name="Salamov A."/>
            <person name="Ahrendt S.R."/>
            <person name="Lipzen A."/>
            <person name="Sullivan W."/>
            <person name="Andreopoulos W.B."/>
            <person name="Clum A."/>
            <person name="Lindquist E."/>
            <person name="Daum C."/>
            <person name="Ramamoorthy G.K."/>
            <person name="Gryganskyi A."/>
            <person name="Culley D."/>
            <person name="Magnuson J.K."/>
            <person name="James T.Y."/>
            <person name="O'Malley M.A."/>
            <person name="Stajich J.E."/>
            <person name="Spatafora J.W."/>
            <person name="Visel A."/>
            <person name="Grigoriev I.V."/>
        </authorList>
    </citation>
    <scope>NUCLEOTIDE SEQUENCE [LARGE SCALE GENOMIC DNA]</scope>
    <source>
        <strain evidence="9 10">CBS 129021</strain>
    </source>
</reference>
<dbReference type="InParanoid" id="A0A1Y2E2I8"/>
<proteinExistence type="inferred from homology"/>
<sequence>MLALGLAAVLSVLATQVAANTFPQNQVPLTGNTQHDESTTAEQPNIVFILTDDQDLQMQSMDYLPLIKKHLRDQGTFYKRHFCTTALCCPSRVSLWTGKAAHNTNVTDVNPPYGGYPKFVSQGLNENYLPIWLQDAGYNTYYTGKMFNAHTVENYNSPHVAGWTGSDFLLDPYTYSYLNSTYQRNHEAPVSHEGEYSVDVLAEKAYGFLDDAVSAGRPFFLALAPVAPHSNLNVSLVNGFAELGTAIFSAPIYAERHAHLFKDVKVPRPDNFNPDRPSGSNWVKKLPKLSEEISVDELVDGVVSRLADYGILDNTYIIYTSDNGFHIGQHRLRPGKECGFEEDINVPLIIRGPGVPQDFVTDIVTTHTDLAPTILDLVGRKVPETAHLDGEAIPLTISGISDATKTRHEHVNVEYWGFAIAEGRKFPGHENRWWNNTYKALRIVSDSWNLYYSVWCTNEHELYDLNTDPGQLINLLSHDEQSTAAPTYIQGYSLEKVAARLDSVLFVLKSCKEETCVHPWRALHPAGNVENLMDALSSRYDQFYMQQQARIEFDRCENGYIVDAEGPQFEKDGLVDRHGLSWSEWA</sequence>
<dbReference type="GO" id="GO:0018958">
    <property type="term" value="P:phenol-containing compound metabolic process"/>
    <property type="evidence" value="ECO:0007669"/>
    <property type="project" value="InterPro"/>
</dbReference>
<dbReference type="RefSeq" id="XP_040716727.1">
    <property type="nucleotide sequence ID" value="XM_040862681.1"/>
</dbReference>